<organism evidence="2 3">
    <name type="scientific">Colletotrichum orbiculare (strain 104-T / ATCC 96160 / CBS 514.97 / LARS 414 / MAFF 240422)</name>
    <name type="common">Cucumber anthracnose fungus</name>
    <name type="synonym">Colletotrichum lagenarium</name>
    <dbReference type="NCBI Taxonomy" id="1213857"/>
    <lineage>
        <taxon>Eukaryota</taxon>
        <taxon>Fungi</taxon>
        <taxon>Dikarya</taxon>
        <taxon>Ascomycota</taxon>
        <taxon>Pezizomycotina</taxon>
        <taxon>Sordariomycetes</taxon>
        <taxon>Hypocreomycetidae</taxon>
        <taxon>Glomerellales</taxon>
        <taxon>Glomerellaceae</taxon>
        <taxon>Colletotrichum</taxon>
        <taxon>Colletotrichum orbiculare species complex</taxon>
    </lineage>
</organism>
<protein>
    <submittedName>
        <fullName evidence="2">Uncharacterized protein</fullName>
    </submittedName>
</protein>
<dbReference type="EMBL" id="AMCV02000002">
    <property type="protein sequence ID" value="TDZ25220.1"/>
    <property type="molecule type" value="Genomic_DNA"/>
</dbReference>
<evidence type="ECO:0000313" key="2">
    <source>
        <dbReference type="EMBL" id="TDZ25220.1"/>
    </source>
</evidence>
<feature type="transmembrane region" description="Helical" evidence="1">
    <location>
        <begin position="45"/>
        <end position="62"/>
    </location>
</feature>
<feature type="transmembrane region" description="Helical" evidence="1">
    <location>
        <begin position="12"/>
        <end position="33"/>
    </location>
</feature>
<accession>A0A484G5T4</accession>
<sequence length="71" mass="8348">MRRIWRHKKGGHTGCDVLRLSIIFYILSSALWLRLKEPFWKEIPAPILLVLSPTAVYFVSYIPKSSRTHPR</sequence>
<proteinExistence type="predicted"/>
<keyword evidence="1" id="KW-1133">Transmembrane helix</keyword>
<reference evidence="3" key="1">
    <citation type="journal article" date="2013" name="New Phytol.">
        <title>Comparative genomic and transcriptomic analyses reveal the hemibiotrophic stage shift of Colletotrichum fungi.</title>
        <authorList>
            <person name="Gan P."/>
            <person name="Ikeda K."/>
            <person name="Irieda H."/>
            <person name="Narusaka M."/>
            <person name="O'Connell R.J."/>
            <person name="Narusaka Y."/>
            <person name="Takano Y."/>
            <person name="Kubo Y."/>
            <person name="Shirasu K."/>
        </authorList>
    </citation>
    <scope>NUCLEOTIDE SEQUENCE [LARGE SCALE GENOMIC DNA]</scope>
    <source>
        <strain evidence="3">104-T / ATCC 96160 / CBS 514.97 / LARS 414 / MAFF 240422</strain>
    </source>
</reference>
<comment type="caution">
    <text evidence="2">The sequence shown here is derived from an EMBL/GenBank/DDBJ whole genome shotgun (WGS) entry which is preliminary data.</text>
</comment>
<evidence type="ECO:0000313" key="3">
    <source>
        <dbReference type="Proteomes" id="UP000014480"/>
    </source>
</evidence>
<dbReference type="Proteomes" id="UP000014480">
    <property type="component" value="Unassembled WGS sequence"/>
</dbReference>
<keyword evidence="3" id="KW-1185">Reference proteome</keyword>
<dbReference type="AlphaFoldDB" id="A0A484G5T4"/>
<gene>
    <name evidence="2" type="ORF">Cob_v001713</name>
</gene>
<keyword evidence="1" id="KW-0812">Transmembrane</keyword>
<name>A0A484G5T4_COLOR</name>
<evidence type="ECO:0000256" key="1">
    <source>
        <dbReference type="SAM" id="Phobius"/>
    </source>
</evidence>
<reference evidence="3" key="2">
    <citation type="journal article" date="2019" name="Mol. Plant Microbe Interact.">
        <title>Genome sequence resources for four phytopathogenic fungi from the Colletotrichum orbiculare species complex.</title>
        <authorList>
            <person name="Gan P."/>
            <person name="Tsushima A."/>
            <person name="Narusaka M."/>
            <person name="Narusaka Y."/>
            <person name="Takano Y."/>
            <person name="Kubo Y."/>
            <person name="Shirasu K."/>
        </authorList>
    </citation>
    <scope>GENOME REANNOTATION</scope>
    <source>
        <strain evidence="3">104-T / ATCC 96160 / CBS 514.97 / LARS 414 / MAFF 240422</strain>
    </source>
</reference>
<keyword evidence="1" id="KW-0472">Membrane</keyword>